<evidence type="ECO:0000313" key="2">
    <source>
        <dbReference type="EMBL" id="RXT47723.1"/>
    </source>
</evidence>
<evidence type="ECO:0000313" key="3">
    <source>
        <dbReference type="Proteomes" id="UP000290819"/>
    </source>
</evidence>
<keyword evidence="3" id="KW-1185">Reference proteome</keyword>
<accession>A0A4Q1V9B8</accession>
<feature type="signal peptide" evidence="1">
    <location>
        <begin position="1"/>
        <end position="23"/>
    </location>
</feature>
<name>A0A4Q1V9B8_9BRAD</name>
<gene>
    <name evidence="2" type="ORF">B5V03_15755</name>
</gene>
<evidence type="ECO:0008006" key="4">
    <source>
        <dbReference type="Google" id="ProtNLM"/>
    </source>
</evidence>
<protein>
    <recommendedName>
        <fullName evidence="4">Invasion associated locus B family protein</fullName>
    </recommendedName>
</protein>
<keyword evidence="1" id="KW-0732">Signal</keyword>
<reference evidence="2 3" key="1">
    <citation type="submission" date="2017-03" db="EMBL/GenBank/DDBJ databases">
        <authorList>
            <person name="Safronova V.I."/>
            <person name="Sazanova A.L."/>
            <person name="Chirak E.R."/>
        </authorList>
    </citation>
    <scope>NUCLEOTIDE SEQUENCE [LARGE SCALE GENOMIC DNA]</scope>
    <source>
        <strain evidence="2 3">Opo-243</strain>
    </source>
</reference>
<organism evidence="2 3">
    <name type="scientific">Bradyrhizobium betae</name>
    <dbReference type="NCBI Taxonomy" id="244734"/>
    <lineage>
        <taxon>Bacteria</taxon>
        <taxon>Pseudomonadati</taxon>
        <taxon>Pseudomonadota</taxon>
        <taxon>Alphaproteobacteria</taxon>
        <taxon>Hyphomicrobiales</taxon>
        <taxon>Nitrobacteraceae</taxon>
        <taxon>Bradyrhizobium</taxon>
    </lineage>
</organism>
<evidence type="ECO:0000256" key="1">
    <source>
        <dbReference type="SAM" id="SignalP"/>
    </source>
</evidence>
<dbReference type="EMBL" id="MZXW01000017">
    <property type="protein sequence ID" value="RXT47723.1"/>
    <property type="molecule type" value="Genomic_DNA"/>
</dbReference>
<sequence>MQCRIVLLAMLSVWLVQASMATAQDCPNCGNPLAQPQFSQSTTLTDGWRLVKSRNPSGGGEIVSVMHAVDTAKSDVGLAGMSLRCGAIGPEVILILLDPVQSTGHLSVALKTGSIKTQFEASVLQDGRAILLPLAATAVSNAAKRGTTEVSITVDAQPQTINGVVPLTGLLSALNSLSVHCSGK</sequence>
<comment type="caution">
    <text evidence="2">The sequence shown here is derived from an EMBL/GenBank/DDBJ whole genome shotgun (WGS) entry which is preliminary data.</text>
</comment>
<feature type="chain" id="PRO_5020192505" description="Invasion associated locus B family protein" evidence="1">
    <location>
        <begin position="24"/>
        <end position="184"/>
    </location>
</feature>
<dbReference type="AlphaFoldDB" id="A0A4Q1V9B8"/>
<dbReference type="Proteomes" id="UP000290819">
    <property type="component" value="Unassembled WGS sequence"/>
</dbReference>
<proteinExistence type="predicted"/>